<evidence type="ECO:0000256" key="1">
    <source>
        <dbReference type="ARBA" id="ARBA00022546"/>
    </source>
</evidence>
<dbReference type="GO" id="GO:0048544">
    <property type="term" value="P:recognition of pollen"/>
    <property type="evidence" value="ECO:0007669"/>
    <property type="project" value="InterPro"/>
</dbReference>
<sequence length="618" mass="68053">MPLENNMSTSASFCCILMLLSTLLSASDGRDTITQSESIKDGETLVSAGGIYVLGFFITPGDSKNRYVGIWFAVSPEAIVWVANRDRPLSDSTGILGLDTTGNLVLTDRTNQPIWSSLLPEAGSTVAQLLDSGNLVVRDVSSGNTDVFLWQSFDYPSDTMLAGMKLGPDYRAGWDRALTSWRNASDPSPGEFTFRLDPRGLGQLFLWGHQPQPVYRSGPWNGLRFSGTPEMASYDMFNFTVVEDQEESYYQFGITKPGTLARLVANQSGLVQRLVWIEGTATWDDYWYGPKDPCDNYACCGPYGLCNVTTSPVCACLPGFHSKNTSDWNQRNWKGGCVRKTKLNCSDGDGFLLVPQVKLPDTVNSTVNVGMSLGQCREVCLKNCSCTAYARANISVGGSGCVIWFGDLVDIRQFTSDGQDLYLRLAASELDSMTSDSHKKKKVAIIVTLCTVLVGLLLLVACGCFIWYKNRVKLLAIEEGTNKQYVIKCHGGEDHELLVFDFATIAAATNIFSDKNMIGKGGFGIVSMGKLDVAVKRLSLHSGQGVDEFKTEVTLIAKLQHRNLVRLLGYCVEGEERMLIYEYMPNKSLDDFLFDPCFCGGEFVPECQSVHWTKSDCI</sequence>
<protein>
    <submittedName>
        <fullName evidence="11">Receptor-like serine/threonine-protein kinase SD1-8</fullName>
    </submittedName>
</protein>
<proteinExistence type="predicted"/>
<keyword evidence="11" id="KW-0418">Kinase</keyword>
<feature type="domain" description="Apple" evidence="10">
    <location>
        <begin position="345"/>
        <end position="426"/>
    </location>
</feature>
<dbReference type="SUPFAM" id="SSF56112">
    <property type="entry name" value="Protein kinase-like (PK-like)"/>
    <property type="match status" value="1"/>
</dbReference>
<dbReference type="Pfam" id="PF08276">
    <property type="entry name" value="PAN_2"/>
    <property type="match status" value="1"/>
</dbReference>
<gene>
    <name evidence="11" type="primary">SD18_13</name>
    <name evidence="11" type="ORF">g.119081</name>
</gene>
<keyword evidence="6" id="KW-0472">Membrane</keyword>
<reference evidence="11" key="1">
    <citation type="submission" date="2015-07" db="EMBL/GenBank/DDBJ databases">
        <title>Transcriptome Assembly of Anthurium amnicola.</title>
        <authorList>
            <person name="Suzuki J."/>
        </authorList>
    </citation>
    <scope>NUCLEOTIDE SEQUENCE</scope>
</reference>
<evidence type="ECO:0000256" key="7">
    <source>
        <dbReference type="SAM" id="SignalP"/>
    </source>
</evidence>
<dbReference type="SUPFAM" id="SSF51110">
    <property type="entry name" value="alpha-D-mannose-specific plant lectins"/>
    <property type="match status" value="1"/>
</dbReference>
<evidence type="ECO:0000259" key="10">
    <source>
        <dbReference type="PROSITE" id="PS50948"/>
    </source>
</evidence>
<dbReference type="Pfam" id="PF07714">
    <property type="entry name" value="PK_Tyr_Ser-Thr"/>
    <property type="match status" value="1"/>
</dbReference>
<dbReference type="InterPro" id="IPR001245">
    <property type="entry name" value="Ser-Thr/Tyr_kinase_cat_dom"/>
</dbReference>
<dbReference type="InterPro" id="IPR000858">
    <property type="entry name" value="S_locus_glycoprot_dom"/>
</dbReference>
<keyword evidence="11" id="KW-0808">Transferase</keyword>
<evidence type="ECO:0000313" key="11">
    <source>
        <dbReference type="EMBL" id="JAT60790.1"/>
    </source>
</evidence>
<evidence type="ECO:0000256" key="2">
    <source>
        <dbReference type="ARBA" id="ARBA00022729"/>
    </source>
</evidence>
<dbReference type="SMART" id="SM00473">
    <property type="entry name" value="PAN_AP"/>
    <property type="match status" value="1"/>
</dbReference>
<feature type="signal peptide" evidence="7">
    <location>
        <begin position="1"/>
        <end position="29"/>
    </location>
</feature>
<keyword evidence="6" id="KW-0812">Transmembrane</keyword>
<dbReference type="PROSITE" id="PS50011">
    <property type="entry name" value="PROTEIN_KINASE_DOM"/>
    <property type="match status" value="1"/>
</dbReference>
<keyword evidence="11" id="KW-0675">Receptor</keyword>
<dbReference type="CDD" id="cd00028">
    <property type="entry name" value="B_lectin"/>
    <property type="match status" value="1"/>
</dbReference>
<keyword evidence="6" id="KW-1133">Transmembrane helix</keyword>
<evidence type="ECO:0000259" key="8">
    <source>
        <dbReference type="PROSITE" id="PS50011"/>
    </source>
</evidence>
<dbReference type="InterPro" id="IPR011009">
    <property type="entry name" value="Kinase-like_dom_sf"/>
</dbReference>
<evidence type="ECO:0000256" key="4">
    <source>
        <dbReference type="ARBA" id="ARBA00023035"/>
    </source>
</evidence>
<feature type="domain" description="Protein kinase" evidence="8">
    <location>
        <begin position="512"/>
        <end position="618"/>
    </location>
</feature>
<keyword evidence="4" id="KW-0430">Lectin</keyword>
<dbReference type="Gene3D" id="2.90.10.10">
    <property type="entry name" value="Bulb-type lectin domain"/>
    <property type="match status" value="1"/>
</dbReference>
<keyword evidence="4" id="KW-0465">Mannose-binding</keyword>
<keyword evidence="3" id="KW-0677">Repeat</keyword>
<dbReference type="GO" id="GO:0005524">
    <property type="term" value="F:ATP binding"/>
    <property type="evidence" value="ECO:0007669"/>
    <property type="project" value="InterPro"/>
</dbReference>
<keyword evidence="5" id="KW-1015">Disulfide bond</keyword>
<dbReference type="PANTHER" id="PTHR32444">
    <property type="entry name" value="BULB-TYPE LECTIN DOMAIN-CONTAINING PROTEIN"/>
    <property type="match status" value="1"/>
</dbReference>
<dbReference type="InterPro" id="IPR001480">
    <property type="entry name" value="Bulb-type_lectin_dom"/>
</dbReference>
<keyword evidence="1" id="KW-0348">Hemagglutinin</keyword>
<dbReference type="PANTHER" id="PTHR32444:SF183">
    <property type="entry name" value="APPLE DOMAIN-CONTAINING PROTEIN"/>
    <property type="match status" value="1"/>
</dbReference>
<keyword evidence="2 7" id="KW-0732">Signal</keyword>
<feature type="domain" description="Bulb-type lectin" evidence="9">
    <location>
        <begin position="30"/>
        <end position="150"/>
    </location>
</feature>
<evidence type="ECO:0000256" key="5">
    <source>
        <dbReference type="ARBA" id="ARBA00023157"/>
    </source>
</evidence>
<evidence type="ECO:0000259" key="9">
    <source>
        <dbReference type="PROSITE" id="PS50927"/>
    </source>
</evidence>
<dbReference type="CDD" id="cd01098">
    <property type="entry name" value="PAN_AP_plant"/>
    <property type="match status" value="1"/>
</dbReference>
<name>A0A1D1Z1M7_9ARAE</name>
<dbReference type="FunFam" id="2.90.10.10:FF:000001">
    <property type="entry name" value="G-type lectin S-receptor-like serine/threonine-protein kinase"/>
    <property type="match status" value="1"/>
</dbReference>
<dbReference type="SMART" id="SM00108">
    <property type="entry name" value="B_lectin"/>
    <property type="match status" value="1"/>
</dbReference>
<dbReference type="PROSITE" id="PS50927">
    <property type="entry name" value="BULB_LECTIN"/>
    <property type="match status" value="1"/>
</dbReference>
<feature type="transmembrane region" description="Helical" evidence="6">
    <location>
        <begin position="443"/>
        <end position="468"/>
    </location>
</feature>
<dbReference type="FunFam" id="3.30.200.20:FF:000466">
    <property type="entry name" value="Putative LRR receptor-like serine/threonine-protein kinase"/>
    <property type="match status" value="1"/>
</dbReference>
<dbReference type="GO" id="GO:0005537">
    <property type="term" value="F:D-mannose binding"/>
    <property type="evidence" value="ECO:0007669"/>
    <property type="project" value="UniProtKB-KW"/>
</dbReference>
<dbReference type="Gene3D" id="3.30.200.20">
    <property type="entry name" value="Phosphorylase Kinase, domain 1"/>
    <property type="match status" value="1"/>
</dbReference>
<dbReference type="Pfam" id="PF00954">
    <property type="entry name" value="S_locus_glycop"/>
    <property type="match status" value="1"/>
</dbReference>
<dbReference type="InterPro" id="IPR000719">
    <property type="entry name" value="Prot_kinase_dom"/>
</dbReference>
<evidence type="ECO:0000256" key="3">
    <source>
        <dbReference type="ARBA" id="ARBA00022737"/>
    </source>
</evidence>
<dbReference type="InterPro" id="IPR003609">
    <property type="entry name" value="Pan_app"/>
</dbReference>
<dbReference type="PROSITE" id="PS50948">
    <property type="entry name" value="PAN"/>
    <property type="match status" value="1"/>
</dbReference>
<organism evidence="11">
    <name type="scientific">Anthurium amnicola</name>
    <dbReference type="NCBI Taxonomy" id="1678845"/>
    <lineage>
        <taxon>Eukaryota</taxon>
        <taxon>Viridiplantae</taxon>
        <taxon>Streptophyta</taxon>
        <taxon>Embryophyta</taxon>
        <taxon>Tracheophyta</taxon>
        <taxon>Spermatophyta</taxon>
        <taxon>Magnoliopsida</taxon>
        <taxon>Liliopsida</taxon>
        <taxon>Araceae</taxon>
        <taxon>Pothoideae</taxon>
        <taxon>Potheae</taxon>
        <taxon>Anthurium</taxon>
    </lineage>
</organism>
<dbReference type="AlphaFoldDB" id="A0A1D1Z1M7"/>
<feature type="chain" id="PRO_5008900648" evidence="7">
    <location>
        <begin position="30"/>
        <end position="618"/>
    </location>
</feature>
<dbReference type="GO" id="GO:0051707">
    <property type="term" value="P:response to other organism"/>
    <property type="evidence" value="ECO:0007669"/>
    <property type="project" value="UniProtKB-ARBA"/>
</dbReference>
<accession>A0A1D1Z1M7</accession>
<dbReference type="InterPro" id="IPR036426">
    <property type="entry name" value="Bulb-type_lectin_dom_sf"/>
</dbReference>
<dbReference type="Gene3D" id="3.50.4.10">
    <property type="entry name" value="Hepatocyte Growth Factor"/>
    <property type="match status" value="1"/>
</dbReference>
<evidence type="ECO:0000256" key="6">
    <source>
        <dbReference type="SAM" id="Phobius"/>
    </source>
</evidence>
<dbReference type="Pfam" id="PF01453">
    <property type="entry name" value="B_lectin"/>
    <property type="match status" value="1"/>
</dbReference>
<dbReference type="EMBL" id="GDJX01007146">
    <property type="protein sequence ID" value="JAT60790.1"/>
    <property type="molecule type" value="Transcribed_RNA"/>
</dbReference>
<dbReference type="GO" id="GO:0004672">
    <property type="term" value="F:protein kinase activity"/>
    <property type="evidence" value="ECO:0007669"/>
    <property type="project" value="InterPro"/>
</dbReference>